<evidence type="ECO:0000256" key="5">
    <source>
        <dbReference type="ARBA" id="ARBA00048391"/>
    </source>
</evidence>
<dbReference type="GO" id="GO:0102559">
    <property type="term" value="F:peptide chain release factor N(5)-glutamine methyltransferase activity"/>
    <property type="evidence" value="ECO:0007669"/>
    <property type="project" value="UniProtKB-EC"/>
</dbReference>
<dbReference type="AlphaFoldDB" id="A0A939KNI0"/>
<dbReference type="InterPro" id="IPR050320">
    <property type="entry name" value="N5-glutamine_MTase"/>
</dbReference>
<protein>
    <recommendedName>
        <fullName evidence="1">peptide chain release factor N(5)-glutamine methyltransferase</fullName>
        <ecNumber evidence="1">2.1.1.297</ecNumber>
    </recommendedName>
</protein>
<dbReference type="NCBIfam" id="TIGR03704">
    <property type="entry name" value="PrmC_rel_meth"/>
    <property type="match status" value="1"/>
</dbReference>
<evidence type="ECO:0000259" key="6">
    <source>
        <dbReference type="Pfam" id="PF05175"/>
    </source>
</evidence>
<dbReference type="Proteomes" id="UP000664164">
    <property type="component" value="Unassembled WGS sequence"/>
</dbReference>
<reference evidence="7" key="1">
    <citation type="submission" date="2021-03" db="EMBL/GenBank/DDBJ databases">
        <title>A new species, PO-11, isolated from a karst cave deposit.</title>
        <authorList>
            <person name="Zhaoxiaoyong W."/>
        </authorList>
    </citation>
    <scope>NUCLEOTIDE SEQUENCE</scope>
    <source>
        <strain evidence="7">PO-11</strain>
    </source>
</reference>
<dbReference type="CDD" id="cd02440">
    <property type="entry name" value="AdoMet_MTases"/>
    <property type="match status" value="1"/>
</dbReference>
<dbReference type="EMBL" id="JAFNLL010000040">
    <property type="protein sequence ID" value="MBO1269311.1"/>
    <property type="molecule type" value="Genomic_DNA"/>
</dbReference>
<feature type="domain" description="Methyltransferase small" evidence="6">
    <location>
        <begin position="95"/>
        <end position="175"/>
    </location>
</feature>
<dbReference type="NCBIfam" id="TIGR00536">
    <property type="entry name" value="hemK_fam"/>
    <property type="match status" value="1"/>
</dbReference>
<dbReference type="InterPro" id="IPR029063">
    <property type="entry name" value="SAM-dependent_MTases_sf"/>
</dbReference>
<name>A0A939KNI0_9MICC</name>
<keyword evidence="4" id="KW-0949">S-adenosyl-L-methionine</keyword>
<dbReference type="Gene3D" id="1.10.8.10">
    <property type="entry name" value="DNA helicase RuvA subunit, C-terminal domain"/>
    <property type="match status" value="1"/>
</dbReference>
<evidence type="ECO:0000256" key="4">
    <source>
        <dbReference type="ARBA" id="ARBA00022691"/>
    </source>
</evidence>
<organism evidence="7 8">
    <name type="scientific">Arthrobacter cavernae</name>
    <dbReference type="NCBI Taxonomy" id="2817681"/>
    <lineage>
        <taxon>Bacteria</taxon>
        <taxon>Bacillati</taxon>
        <taxon>Actinomycetota</taxon>
        <taxon>Actinomycetes</taxon>
        <taxon>Micrococcales</taxon>
        <taxon>Micrococcaceae</taxon>
        <taxon>Arthrobacter</taxon>
    </lineage>
</organism>
<evidence type="ECO:0000256" key="1">
    <source>
        <dbReference type="ARBA" id="ARBA00012771"/>
    </source>
</evidence>
<proteinExistence type="predicted"/>
<dbReference type="PANTHER" id="PTHR18895">
    <property type="entry name" value="HEMK METHYLTRANSFERASE"/>
    <property type="match status" value="1"/>
</dbReference>
<sequence>MSAFTLHPSHSDVTARLRSAGCVFAEDEARLLISAARIPDELDHMVDQRAAGLPLEHILGWAEFCGRRIAVGPGVFVPRRRTEYLVRQAAALARPGAVVVDLCCGSGAVGAALAAAVAGIELYAADVDPAAVRCARRNVVPVGGQVFEGDLYAALPATLRGRVDVLVANAPYVPTEEVGMMPPEARLHEPLVALDGGADGLDVQRRVAEGALEWLAPGGHLLIETSVRQAPTTAALSERVGLAARVEHSEEFDATVVAGGPATAARAPR</sequence>
<evidence type="ECO:0000313" key="7">
    <source>
        <dbReference type="EMBL" id="MBO1269311.1"/>
    </source>
</evidence>
<dbReference type="GO" id="GO:0032259">
    <property type="term" value="P:methylation"/>
    <property type="evidence" value="ECO:0007669"/>
    <property type="project" value="UniProtKB-KW"/>
</dbReference>
<dbReference type="Gene3D" id="3.40.50.150">
    <property type="entry name" value="Vaccinia Virus protein VP39"/>
    <property type="match status" value="1"/>
</dbReference>
<dbReference type="InterPro" id="IPR004556">
    <property type="entry name" value="HemK-like"/>
</dbReference>
<evidence type="ECO:0000256" key="3">
    <source>
        <dbReference type="ARBA" id="ARBA00022679"/>
    </source>
</evidence>
<comment type="catalytic activity">
    <reaction evidence="5">
        <text>L-glutaminyl-[peptide chain release factor] + S-adenosyl-L-methionine = N(5)-methyl-L-glutaminyl-[peptide chain release factor] + S-adenosyl-L-homocysteine + H(+)</text>
        <dbReference type="Rhea" id="RHEA:42896"/>
        <dbReference type="Rhea" id="RHEA-COMP:10271"/>
        <dbReference type="Rhea" id="RHEA-COMP:10272"/>
        <dbReference type="ChEBI" id="CHEBI:15378"/>
        <dbReference type="ChEBI" id="CHEBI:30011"/>
        <dbReference type="ChEBI" id="CHEBI:57856"/>
        <dbReference type="ChEBI" id="CHEBI:59789"/>
        <dbReference type="ChEBI" id="CHEBI:61891"/>
        <dbReference type="EC" id="2.1.1.297"/>
    </reaction>
</comment>
<dbReference type="InterPro" id="IPR007848">
    <property type="entry name" value="Small_mtfrase_dom"/>
</dbReference>
<comment type="caution">
    <text evidence="7">The sequence shown here is derived from an EMBL/GenBank/DDBJ whole genome shotgun (WGS) entry which is preliminary data.</text>
</comment>
<keyword evidence="3" id="KW-0808">Transferase</keyword>
<gene>
    <name evidence="7" type="ORF">J1902_15285</name>
</gene>
<dbReference type="EC" id="2.1.1.297" evidence="1"/>
<dbReference type="SUPFAM" id="SSF53335">
    <property type="entry name" value="S-adenosyl-L-methionine-dependent methyltransferases"/>
    <property type="match status" value="1"/>
</dbReference>
<evidence type="ECO:0000256" key="2">
    <source>
        <dbReference type="ARBA" id="ARBA00022603"/>
    </source>
</evidence>
<keyword evidence="2" id="KW-0489">Methyltransferase</keyword>
<evidence type="ECO:0000313" key="8">
    <source>
        <dbReference type="Proteomes" id="UP000664164"/>
    </source>
</evidence>
<accession>A0A939KNI0</accession>
<dbReference type="RefSeq" id="WP_207617165.1">
    <property type="nucleotide sequence ID" value="NZ_JAFNLL010000040.1"/>
</dbReference>
<dbReference type="InterPro" id="IPR022446">
    <property type="entry name" value="MeTrfrase_put"/>
</dbReference>
<dbReference type="Pfam" id="PF05175">
    <property type="entry name" value="MTS"/>
    <property type="match status" value="1"/>
</dbReference>
<keyword evidence="8" id="KW-1185">Reference proteome</keyword>
<dbReference type="PANTHER" id="PTHR18895:SF74">
    <property type="entry name" value="MTRF1L RELEASE FACTOR GLUTAMINE METHYLTRANSFERASE"/>
    <property type="match status" value="1"/>
</dbReference>